<evidence type="ECO:0000313" key="1">
    <source>
        <dbReference type="EMBL" id="MET3643966.1"/>
    </source>
</evidence>
<dbReference type="GO" id="GO:0003677">
    <property type="term" value="F:DNA binding"/>
    <property type="evidence" value="ECO:0007669"/>
    <property type="project" value="UniProtKB-KW"/>
</dbReference>
<accession>A0ABV2JJ78</accession>
<dbReference type="EMBL" id="JBEPMK010000002">
    <property type="protein sequence ID" value="MET3643966.1"/>
    <property type="molecule type" value="Genomic_DNA"/>
</dbReference>
<reference evidence="1 2" key="1">
    <citation type="submission" date="2024-06" db="EMBL/GenBank/DDBJ databases">
        <title>Genomic Encyclopedia of Type Strains, Phase IV (KMG-IV): sequencing the most valuable type-strain genomes for metagenomic binning, comparative biology and taxonomic classification.</title>
        <authorList>
            <person name="Goeker M."/>
        </authorList>
    </citation>
    <scope>NUCLEOTIDE SEQUENCE [LARGE SCALE GENOMIC DNA]</scope>
    <source>
        <strain evidence="1 2">DSM 15349</strain>
    </source>
</reference>
<comment type="caution">
    <text evidence="1">The sequence shown here is derived from an EMBL/GenBank/DDBJ whole genome shotgun (WGS) entry which is preliminary data.</text>
</comment>
<keyword evidence="1" id="KW-0238">DNA-binding</keyword>
<evidence type="ECO:0000313" key="2">
    <source>
        <dbReference type="Proteomes" id="UP001549055"/>
    </source>
</evidence>
<sequence length="63" mass="7154">MNPTELFNQIKDLIANKDLDGAKQFIEDHKDELGDYVEQAQDLLKGNDFVNDTLDKVKGLFGK</sequence>
<name>A0ABV2JJ78_9STRE</name>
<proteinExistence type="predicted"/>
<keyword evidence="2" id="KW-1185">Reference proteome</keyword>
<dbReference type="Proteomes" id="UP001549055">
    <property type="component" value="Unassembled WGS sequence"/>
</dbReference>
<organism evidence="1 2">
    <name type="scientific">Streptococcus gallinaceus</name>
    <dbReference type="NCBI Taxonomy" id="165758"/>
    <lineage>
        <taxon>Bacteria</taxon>
        <taxon>Bacillati</taxon>
        <taxon>Bacillota</taxon>
        <taxon>Bacilli</taxon>
        <taxon>Lactobacillales</taxon>
        <taxon>Streptococcaceae</taxon>
        <taxon>Streptococcus</taxon>
    </lineage>
</organism>
<gene>
    <name evidence="1" type="ORF">ABID27_000588</name>
</gene>
<dbReference type="RefSeq" id="WP_354280141.1">
    <property type="nucleotide sequence ID" value="NZ_JBEPMK010000002.1"/>
</dbReference>
<protein>
    <submittedName>
        <fullName evidence="1">DNA-binding FadR family transcriptional regulator</fullName>
    </submittedName>
</protein>